<reference evidence="3 4" key="1">
    <citation type="submission" date="2016-10" db="EMBL/GenBank/DDBJ databases">
        <title>Genome sequence of Streptomyces gilvigriseus MUSC 26.</title>
        <authorList>
            <person name="Lee L.-H."/>
            <person name="Ser H.-L."/>
        </authorList>
    </citation>
    <scope>NUCLEOTIDE SEQUENCE [LARGE SCALE GENOMIC DNA]</scope>
    <source>
        <strain evidence="3 4">MUSC 26</strain>
    </source>
</reference>
<feature type="domain" description="Roadblock/LAMTOR2" evidence="2">
    <location>
        <begin position="26"/>
        <end position="132"/>
    </location>
</feature>
<dbReference type="InterPro" id="IPR004942">
    <property type="entry name" value="Roadblock/LAMTOR2_dom"/>
</dbReference>
<organism evidence="3 4">
    <name type="scientific">Mangrovactinospora gilvigrisea</name>
    <dbReference type="NCBI Taxonomy" id="1428644"/>
    <lineage>
        <taxon>Bacteria</taxon>
        <taxon>Bacillati</taxon>
        <taxon>Actinomycetota</taxon>
        <taxon>Actinomycetes</taxon>
        <taxon>Kitasatosporales</taxon>
        <taxon>Streptomycetaceae</taxon>
        <taxon>Mangrovactinospora</taxon>
    </lineage>
</organism>
<dbReference type="AlphaFoldDB" id="A0A1J7C363"/>
<dbReference type="InterPro" id="IPR053141">
    <property type="entry name" value="Mycobact_SerProt_Inhib_Rv3364c"/>
</dbReference>
<dbReference type="PANTHER" id="PTHR36222">
    <property type="entry name" value="SERINE PROTEASE INHIBITOR RV3364C"/>
    <property type="match status" value="1"/>
</dbReference>
<dbReference type="RefSeq" id="WP_071658052.1">
    <property type="nucleotide sequence ID" value="NZ_MLCF01000120.1"/>
</dbReference>
<dbReference type="SUPFAM" id="SSF103196">
    <property type="entry name" value="Roadblock/LC7 domain"/>
    <property type="match status" value="1"/>
</dbReference>
<evidence type="ECO:0000313" key="3">
    <source>
        <dbReference type="EMBL" id="OIV36004.1"/>
    </source>
</evidence>
<name>A0A1J7C363_9ACTN</name>
<keyword evidence="4" id="KW-1185">Reference proteome</keyword>
<dbReference type="STRING" id="1428644.BIV57_18700"/>
<dbReference type="EMBL" id="MLCF01000120">
    <property type="protein sequence ID" value="OIV36004.1"/>
    <property type="molecule type" value="Genomic_DNA"/>
</dbReference>
<gene>
    <name evidence="3" type="ORF">BIV57_18700</name>
</gene>
<sequence>MRPVRFPGQPPEAPPPGSSRAARNLKWLLANLVSEVEGIRQVVVVSADGLLLASSGPGAPEPAPSGRRQPARVGAGVHEAGLATVVSGVVSLASGAAGLLDQGEMRQTVIAMDRGHLFVMSISDGSCLGVHAAEECDLGVVGYQMAVFVERAGHVLTPELRTELRASLATTGAG</sequence>
<dbReference type="SMART" id="SM00960">
    <property type="entry name" value="Robl_LC7"/>
    <property type="match status" value="1"/>
</dbReference>
<dbReference type="Proteomes" id="UP000243342">
    <property type="component" value="Unassembled WGS sequence"/>
</dbReference>
<accession>A0A1J7C363</accession>
<protein>
    <recommendedName>
        <fullName evidence="2">Roadblock/LAMTOR2 domain-containing protein</fullName>
    </recommendedName>
</protein>
<dbReference type="Pfam" id="PF03259">
    <property type="entry name" value="Robl_LC7"/>
    <property type="match status" value="2"/>
</dbReference>
<evidence type="ECO:0000256" key="1">
    <source>
        <dbReference type="SAM" id="MobiDB-lite"/>
    </source>
</evidence>
<evidence type="ECO:0000313" key="4">
    <source>
        <dbReference type="Proteomes" id="UP000243342"/>
    </source>
</evidence>
<dbReference type="Gene3D" id="3.30.450.30">
    <property type="entry name" value="Dynein light chain 2a, cytoplasmic"/>
    <property type="match status" value="1"/>
</dbReference>
<proteinExistence type="predicted"/>
<feature type="compositionally biased region" description="Pro residues" evidence="1">
    <location>
        <begin position="8"/>
        <end position="17"/>
    </location>
</feature>
<feature type="region of interest" description="Disordered" evidence="1">
    <location>
        <begin position="1"/>
        <end position="20"/>
    </location>
</feature>
<dbReference type="PANTHER" id="PTHR36222:SF1">
    <property type="entry name" value="SERINE PROTEASE INHIBITOR RV3364C"/>
    <property type="match status" value="1"/>
</dbReference>
<dbReference type="OrthoDB" id="5187023at2"/>
<comment type="caution">
    <text evidence="3">The sequence shown here is derived from an EMBL/GenBank/DDBJ whole genome shotgun (WGS) entry which is preliminary data.</text>
</comment>
<evidence type="ECO:0000259" key="2">
    <source>
        <dbReference type="SMART" id="SM00960"/>
    </source>
</evidence>